<dbReference type="PANTHER" id="PTHR45649">
    <property type="entry name" value="AMINO-ACID PERMEASE BAT1"/>
    <property type="match status" value="1"/>
</dbReference>
<gene>
    <name evidence="7" type="ORF">BCR42DRAFT_318184</name>
</gene>
<dbReference type="STRING" id="90262.A0A1X2IVL4"/>
<dbReference type="GO" id="GO:0016020">
    <property type="term" value="C:membrane"/>
    <property type="evidence" value="ECO:0007669"/>
    <property type="project" value="UniProtKB-SubCell"/>
</dbReference>
<evidence type="ECO:0000256" key="6">
    <source>
        <dbReference type="SAM" id="Phobius"/>
    </source>
</evidence>
<dbReference type="EMBL" id="MCGE01000003">
    <property type="protein sequence ID" value="ORZ23042.1"/>
    <property type="molecule type" value="Genomic_DNA"/>
</dbReference>
<dbReference type="Pfam" id="PF13520">
    <property type="entry name" value="AA_permease_2"/>
    <property type="match status" value="1"/>
</dbReference>
<keyword evidence="8" id="KW-1185">Reference proteome</keyword>
<name>A0A1X2IVL4_9FUNG</name>
<feature type="transmembrane region" description="Helical" evidence="6">
    <location>
        <begin position="218"/>
        <end position="241"/>
    </location>
</feature>
<dbReference type="GO" id="GO:0022857">
    <property type="term" value="F:transmembrane transporter activity"/>
    <property type="evidence" value="ECO:0007669"/>
    <property type="project" value="InterPro"/>
</dbReference>
<accession>A0A1X2IVL4</accession>
<evidence type="ECO:0000313" key="8">
    <source>
        <dbReference type="Proteomes" id="UP000193560"/>
    </source>
</evidence>
<keyword evidence="5 6" id="KW-0472">Membrane</keyword>
<dbReference type="InterPro" id="IPR002293">
    <property type="entry name" value="AA/rel_permease1"/>
</dbReference>
<sequence length="298" mass="33061">MEVLSWLNKLNVFWSCVGLFLVVMILSLLAKSHQDPRWVFTDYENGTGFDNPYYVFVLGMIGATYTMFGSECSASMSEETENADLTSPIAMVTSITTAWVFGFIYLIVLLFSIQDIESVLTTTYNLPVTQVFMDAVGTPATLAFLCLMILCQFCSGATSVTVTSRQIYSLARGGAIPYYQHLQQLNAYQIPSNAVVAICIITCCMVAPYPLSDLFFEIIISAATITVYLTYSLVLGCKLLIGSGNKKGRFYLGLLSKPITTIAFFWSIFAVIAFTLPTCWPIDGNKQYIYMKCPLFVV</sequence>
<feature type="transmembrane region" description="Helical" evidence="6">
    <location>
        <begin position="190"/>
        <end position="211"/>
    </location>
</feature>
<feature type="transmembrane region" description="Helical" evidence="6">
    <location>
        <begin position="51"/>
        <end position="68"/>
    </location>
</feature>
<evidence type="ECO:0000256" key="1">
    <source>
        <dbReference type="ARBA" id="ARBA00004141"/>
    </source>
</evidence>
<organism evidence="7 8">
    <name type="scientific">Absidia repens</name>
    <dbReference type="NCBI Taxonomy" id="90262"/>
    <lineage>
        <taxon>Eukaryota</taxon>
        <taxon>Fungi</taxon>
        <taxon>Fungi incertae sedis</taxon>
        <taxon>Mucoromycota</taxon>
        <taxon>Mucoromycotina</taxon>
        <taxon>Mucoromycetes</taxon>
        <taxon>Mucorales</taxon>
        <taxon>Cunninghamellaceae</taxon>
        <taxon>Absidia</taxon>
    </lineage>
</organism>
<dbReference type="PANTHER" id="PTHR45649:SF26">
    <property type="entry name" value="OS04G0435100 PROTEIN"/>
    <property type="match status" value="1"/>
</dbReference>
<evidence type="ECO:0000313" key="7">
    <source>
        <dbReference type="EMBL" id="ORZ23042.1"/>
    </source>
</evidence>
<dbReference type="Proteomes" id="UP000193560">
    <property type="component" value="Unassembled WGS sequence"/>
</dbReference>
<comment type="subcellular location">
    <subcellularLocation>
        <location evidence="1">Membrane</location>
        <topology evidence="1">Multi-pass membrane protein</topology>
    </subcellularLocation>
</comment>
<evidence type="ECO:0000256" key="3">
    <source>
        <dbReference type="ARBA" id="ARBA00022692"/>
    </source>
</evidence>
<proteinExistence type="predicted"/>
<evidence type="ECO:0000256" key="4">
    <source>
        <dbReference type="ARBA" id="ARBA00022989"/>
    </source>
</evidence>
<keyword evidence="2" id="KW-0813">Transport</keyword>
<reference evidence="7 8" key="1">
    <citation type="submission" date="2016-07" db="EMBL/GenBank/DDBJ databases">
        <title>Pervasive Adenine N6-methylation of Active Genes in Fungi.</title>
        <authorList>
            <consortium name="DOE Joint Genome Institute"/>
            <person name="Mondo S.J."/>
            <person name="Dannebaum R.O."/>
            <person name="Kuo R.C."/>
            <person name="Labutti K."/>
            <person name="Haridas S."/>
            <person name="Kuo A."/>
            <person name="Salamov A."/>
            <person name="Ahrendt S.R."/>
            <person name="Lipzen A."/>
            <person name="Sullivan W."/>
            <person name="Andreopoulos W.B."/>
            <person name="Clum A."/>
            <person name="Lindquist E."/>
            <person name="Daum C."/>
            <person name="Ramamoorthy G.K."/>
            <person name="Gryganskyi A."/>
            <person name="Culley D."/>
            <person name="Magnuson J.K."/>
            <person name="James T.Y."/>
            <person name="O'Malley M.A."/>
            <person name="Stajich J.E."/>
            <person name="Spatafora J.W."/>
            <person name="Visel A."/>
            <person name="Grigoriev I.V."/>
        </authorList>
    </citation>
    <scope>NUCLEOTIDE SEQUENCE [LARGE SCALE GENOMIC DNA]</scope>
    <source>
        <strain evidence="7 8">NRRL 1336</strain>
    </source>
</reference>
<dbReference type="OrthoDB" id="10054429at2759"/>
<feature type="transmembrane region" description="Helical" evidence="6">
    <location>
        <begin position="88"/>
        <end position="111"/>
    </location>
</feature>
<keyword evidence="3 6" id="KW-0812">Transmembrane</keyword>
<protein>
    <submittedName>
        <fullName evidence="7">Amino acid/polyamine transporter I</fullName>
    </submittedName>
</protein>
<keyword evidence="4 6" id="KW-1133">Transmembrane helix</keyword>
<evidence type="ECO:0000256" key="2">
    <source>
        <dbReference type="ARBA" id="ARBA00022448"/>
    </source>
</evidence>
<feature type="transmembrane region" description="Helical" evidence="6">
    <location>
        <begin position="12"/>
        <end position="30"/>
    </location>
</feature>
<dbReference type="AlphaFoldDB" id="A0A1X2IVL4"/>
<feature type="transmembrane region" description="Helical" evidence="6">
    <location>
        <begin position="261"/>
        <end position="282"/>
    </location>
</feature>
<comment type="caution">
    <text evidence="7">The sequence shown here is derived from an EMBL/GenBank/DDBJ whole genome shotgun (WGS) entry which is preliminary data.</text>
</comment>
<evidence type="ECO:0000256" key="5">
    <source>
        <dbReference type="ARBA" id="ARBA00023136"/>
    </source>
</evidence>
<dbReference type="Gene3D" id="1.20.1740.10">
    <property type="entry name" value="Amino acid/polyamine transporter I"/>
    <property type="match status" value="1"/>
</dbReference>